<dbReference type="InterPro" id="IPR016208">
    <property type="entry name" value="Ald_Oxase/xanthine_DH-like"/>
</dbReference>
<feature type="region of interest" description="Disordered" evidence="3">
    <location>
        <begin position="1"/>
        <end position="26"/>
    </location>
</feature>
<organism evidence="5 6">
    <name type="scientific">Paraconexibacter antarcticus</name>
    <dbReference type="NCBI Taxonomy" id="2949664"/>
    <lineage>
        <taxon>Bacteria</taxon>
        <taxon>Bacillati</taxon>
        <taxon>Actinomycetota</taxon>
        <taxon>Thermoleophilia</taxon>
        <taxon>Solirubrobacterales</taxon>
        <taxon>Paraconexibacteraceae</taxon>
        <taxon>Paraconexibacter</taxon>
    </lineage>
</organism>
<dbReference type="SUPFAM" id="SSF56003">
    <property type="entry name" value="Molybdenum cofactor-binding domain"/>
    <property type="match status" value="1"/>
</dbReference>
<dbReference type="InterPro" id="IPR000674">
    <property type="entry name" value="Ald_Oxase/Xan_DH_a/b"/>
</dbReference>
<dbReference type="Pfam" id="PF01315">
    <property type="entry name" value="Ald_Xan_dh_C"/>
    <property type="match status" value="1"/>
</dbReference>
<reference evidence="5 6" key="1">
    <citation type="submission" date="2022-06" db="EMBL/GenBank/DDBJ databases">
        <title>Paraconexibacter antarcticus.</title>
        <authorList>
            <person name="Kim C.S."/>
        </authorList>
    </citation>
    <scope>NUCLEOTIDE SEQUENCE [LARGE SCALE GENOMIC DNA]</scope>
    <source>
        <strain evidence="5 6">02-257</strain>
    </source>
</reference>
<dbReference type="Pfam" id="PF20256">
    <property type="entry name" value="MoCoBD_2"/>
    <property type="match status" value="1"/>
</dbReference>
<dbReference type="InterPro" id="IPR046867">
    <property type="entry name" value="AldOxase/xan_DH_MoCoBD2"/>
</dbReference>
<dbReference type="Gene3D" id="3.90.1170.50">
    <property type="entry name" value="Aldehyde oxidase/xanthine dehydrogenase, a/b hammerhead"/>
    <property type="match status" value="1"/>
</dbReference>
<protein>
    <submittedName>
        <fullName evidence="5">Xanthine dehydrogenase family protein molybdopterin-binding subunit</fullName>
    </submittedName>
</protein>
<keyword evidence="6" id="KW-1185">Reference proteome</keyword>
<dbReference type="InterPro" id="IPR036856">
    <property type="entry name" value="Ald_Oxase/Xan_DH_a/b_sf"/>
</dbReference>
<keyword evidence="2" id="KW-0560">Oxidoreductase</keyword>
<keyword evidence="1" id="KW-0500">Molybdenum</keyword>
<dbReference type="InterPro" id="IPR008274">
    <property type="entry name" value="AldOxase/xan_DH_MoCoBD1"/>
</dbReference>
<dbReference type="PANTHER" id="PTHR11908">
    <property type="entry name" value="XANTHINE DEHYDROGENASE"/>
    <property type="match status" value="1"/>
</dbReference>
<proteinExistence type="predicted"/>
<evidence type="ECO:0000256" key="3">
    <source>
        <dbReference type="SAM" id="MobiDB-lite"/>
    </source>
</evidence>
<evidence type="ECO:0000313" key="5">
    <source>
        <dbReference type="EMBL" id="UTI63428.1"/>
    </source>
</evidence>
<evidence type="ECO:0000313" key="6">
    <source>
        <dbReference type="Proteomes" id="UP001056035"/>
    </source>
</evidence>
<dbReference type="Proteomes" id="UP001056035">
    <property type="component" value="Chromosome"/>
</dbReference>
<dbReference type="EMBL" id="CP098502">
    <property type="protein sequence ID" value="UTI63428.1"/>
    <property type="molecule type" value="Genomic_DNA"/>
</dbReference>
<evidence type="ECO:0000256" key="1">
    <source>
        <dbReference type="ARBA" id="ARBA00022505"/>
    </source>
</evidence>
<dbReference type="InterPro" id="IPR037165">
    <property type="entry name" value="AldOxase/xan_DH_Mopterin-bd_sf"/>
</dbReference>
<evidence type="ECO:0000259" key="4">
    <source>
        <dbReference type="SMART" id="SM01008"/>
    </source>
</evidence>
<sequence>MTAIDDRAAAAPHRGQSLRRKEDPRLITGRASYTDDLNITGQLHAAIVRSPEAHAKIVSIDTSAALERDDVVAVYTGEDMADLLGPLPMAWVPPGVDVQNPPHWPLARGTVKHVGDPVAIVLSEDRGAAIDGAEDVFVEYEPLPVCMDIETALEDGAALTHPEIGTNKCHEWSLGGGDIEAGFAAADVIVERRVVNHRVSGAPIEPRGVLADYRAGALTLHTSTQVPHFVRLFAALILGINEEKIRVIAPEVGGGFGAKLQVTGEEMLCSWASRKSGRPVKWIETRSEHMAVCHHGRDQVATVRLGATKDGRLTAIHSKILADMGAYLMLLTPAVPSLGAFVMSGVYDIPAVQTDITTVFTNKCATDAIRGAGRPEATHMIEVCMDQLADELGMDRLELRRKNFIPKDDFPHETALGIVYDSGNYEGALDLLMEKLDLPALEAEKAELAAKGIRRGIGYSTYTEICGLAPSRITGPEGFGLQTGLWESAIVRVTVTGNVVVYTGTSPHGQGHETTMAQIVADKLGVDPAQVEIMHGDTGTGAMGLGTYGSRTTAVGTEAVARAADKVVEKARSIVSHLLEAAPEDIEVHDGKFSVKGSPDKGLALAEVSGVAHVQPEKMPQGMEPGLEETSFYDPENFVFPFGAHACIVDVEEDTGKVKVVRYVAIDDCGPAINPMVIDGQVHGGIAQAIGQALYEHVMYDDTGQLVTGTFVDYALPTAAELPSFETDRTETPSPVNSLGVKGIGEAGTIAATPAVVNAVIDALKPLGVTYMNMPLGPEAVWTAIQEAGQ</sequence>
<dbReference type="Pfam" id="PF02738">
    <property type="entry name" value="MoCoBD_1"/>
    <property type="match status" value="1"/>
</dbReference>
<name>A0ABY5DN18_9ACTN</name>
<feature type="domain" description="Aldehyde oxidase/xanthine dehydrogenase a/b hammerhead" evidence="4">
    <location>
        <begin position="28"/>
        <end position="144"/>
    </location>
</feature>
<dbReference type="RefSeq" id="WP_254570153.1">
    <property type="nucleotide sequence ID" value="NZ_CP098502.1"/>
</dbReference>
<gene>
    <name evidence="5" type="ORF">NBH00_19015</name>
</gene>
<dbReference type="Gene3D" id="3.30.365.10">
    <property type="entry name" value="Aldehyde oxidase/xanthine dehydrogenase, molybdopterin binding domain"/>
    <property type="match status" value="4"/>
</dbReference>
<dbReference type="SMART" id="SM01008">
    <property type="entry name" value="Ald_Xan_dh_C"/>
    <property type="match status" value="1"/>
</dbReference>
<evidence type="ECO:0000256" key="2">
    <source>
        <dbReference type="ARBA" id="ARBA00023002"/>
    </source>
</evidence>
<accession>A0ABY5DN18</accession>
<dbReference type="SUPFAM" id="SSF54665">
    <property type="entry name" value="CO dehydrogenase molybdoprotein N-domain-like"/>
    <property type="match status" value="1"/>
</dbReference>
<dbReference type="PANTHER" id="PTHR11908:SF132">
    <property type="entry name" value="ALDEHYDE OXIDASE 1-RELATED"/>
    <property type="match status" value="1"/>
</dbReference>